<dbReference type="Proteomes" id="UP000033085">
    <property type="component" value="Chromosome"/>
</dbReference>
<dbReference type="KEGG" id="ssol:SULB_0516"/>
<evidence type="ECO:0000313" key="23">
    <source>
        <dbReference type="Proteomes" id="UP000273443"/>
    </source>
</evidence>
<evidence type="ECO:0000313" key="5">
    <source>
        <dbReference type="EMBL" id="AKA75617.1"/>
    </source>
</evidence>
<evidence type="ECO:0000313" key="24">
    <source>
        <dbReference type="Proteomes" id="UP000275843"/>
    </source>
</evidence>
<dbReference type="EMBL" id="CP033241">
    <property type="protein sequence ID" value="AZF83112.1"/>
    <property type="molecule type" value="Genomic_DNA"/>
</dbReference>
<dbReference type="GeneID" id="1452742"/>
<keyword evidence="2" id="KW-0813">Transport</keyword>
<evidence type="ECO:0000313" key="11">
    <source>
        <dbReference type="EMBL" id="AZF77900.1"/>
    </source>
</evidence>
<dbReference type="Proteomes" id="UP000278715">
    <property type="component" value="Chromosome"/>
</dbReference>
<dbReference type="AlphaFoldDB" id="A0A0E3K6P8"/>
<dbReference type="Proteomes" id="UP000273443">
    <property type="component" value="Chromosome"/>
</dbReference>
<organism evidence="4 17">
    <name type="scientific">Saccharolobus solfataricus</name>
    <name type="common">Sulfolobus solfataricus</name>
    <dbReference type="NCBI Taxonomy" id="2287"/>
    <lineage>
        <taxon>Archaea</taxon>
        <taxon>Thermoproteota</taxon>
        <taxon>Thermoprotei</taxon>
        <taxon>Sulfolobales</taxon>
        <taxon>Sulfolobaceae</taxon>
        <taxon>Saccharolobus</taxon>
    </lineage>
</organism>
<evidence type="ECO:0000313" key="12">
    <source>
        <dbReference type="EMBL" id="AZF80506.1"/>
    </source>
</evidence>
<keyword evidence="3" id="KW-0812">Transmembrane</keyword>
<dbReference type="EMBL" id="CP033240">
    <property type="protein sequence ID" value="AZF80506.1"/>
    <property type="molecule type" value="Genomic_DNA"/>
</dbReference>
<evidence type="ECO:0000313" key="22">
    <source>
        <dbReference type="Proteomes" id="UP000273194"/>
    </source>
</evidence>
<dbReference type="EMBL" id="CP011057">
    <property type="protein sequence ID" value="AKA78310.1"/>
    <property type="molecule type" value="Genomic_DNA"/>
</dbReference>
<sequence>MKALSTLAMAVIIIVVIAVVAAAAYLITSSSHHPSISTTTTPIIATNTTAPITLTVVTFSGQSANFIQYAGNLFHQLHPNVQVEVIQYPFSEYIQKELTALEAHSSQYDIIGFTSTSALDVASYLLPINESVFNFSDIIYPQEDFGGLYYNVSTNKTEVIGIAYETAVYLMAYNATIFNNQTLAQEFEQEYHMNFSPITYKNWSVVLDVDQFLTSHHITKYGFLIDDHVAHGIIDAFPAVFGWYYFRNNSLNMGNPAGLPNYNIMFEGRILPGFNYPLPSFNSSSGVQALITYRELVSYEPSPSQIQISYDNLPAFFSQGAGAFLFTSQLSYINNSKDVLLAPLPGGYAETGTDFLGISKYSSHPQLALEFLQFLVSPKVQEIAFLKYGKFPISKQAFLSLISNSSLPSYKREWLQETYYAALNATANPPNIPQTYPALIPSFNNEAFQFLTSPQYNETYAMNVLQQAANAWIKALSS</sequence>
<dbReference type="InterPro" id="IPR050490">
    <property type="entry name" value="Bact_solute-bd_prot1"/>
</dbReference>
<dbReference type="EMBL" id="CP011056">
    <property type="protein sequence ID" value="AKA75617.1"/>
    <property type="molecule type" value="Genomic_DNA"/>
</dbReference>
<reference evidence="4" key="5">
    <citation type="submission" date="2018-10" db="EMBL/GenBank/DDBJ databases">
        <authorList>
            <person name="McCarthy S."/>
            <person name="Gradnigo J."/>
            <person name="Johnson T."/>
            <person name="Payne S."/>
            <person name="Lipzen A."/>
            <person name="Schackwitz W."/>
            <person name="Martin J."/>
            <person name="Moriyama E."/>
            <person name="Blum P."/>
        </authorList>
    </citation>
    <scope>NUCLEOTIDE SEQUENCE</scope>
    <source>
        <strain evidence="4">SARC-B</strain>
        <strain evidence="5">SARC-C</strain>
        <strain evidence="6">SULA</strain>
    </source>
</reference>
<evidence type="ECO:0000313" key="27">
    <source>
        <dbReference type="Proteomes" id="UP000594632"/>
    </source>
</evidence>
<evidence type="ECO:0000256" key="3">
    <source>
        <dbReference type="SAM" id="Phobius"/>
    </source>
</evidence>
<reference evidence="14 27" key="6">
    <citation type="journal article" date="2020" name="Nat. Commun.">
        <title>The structures of two archaeal type IV pili illuminate evolutionary relationships.</title>
        <authorList>
            <person name="Wang F."/>
            <person name="Baquero D.P."/>
            <person name="Su Z."/>
            <person name="Beltran L.C."/>
            <person name="Prangishvili D."/>
            <person name="Krupovic M."/>
            <person name="Egelman E.H."/>
        </authorList>
    </citation>
    <scope>NUCLEOTIDE SEQUENCE [LARGE SCALE GENOMIC DNA]</scope>
    <source>
        <strain evidence="14 27">POZ149</strain>
    </source>
</reference>
<dbReference type="Proteomes" id="UP000267993">
    <property type="component" value="Chromosome"/>
</dbReference>
<evidence type="ECO:0000313" key="7">
    <source>
        <dbReference type="EMBL" id="AZF67429.1"/>
    </source>
</evidence>
<dbReference type="KEGG" id="ssoa:SULA_0514"/>
<dbReference type="EMBL" id="CP050869">
    <property type="protein sequence ID" value="QPG49916.1"/>
    <property type="molecule type" value="Genomic_DNA"/>
</dbReference>
<reference evidence="20 21" key="4">
    <citation type="journal article" date="2018" name="Proc. Natl. Acad. Sci. U.S.A.">
        <title>Nonmutational mechanism of inheritance in the Archaeon Sulfolobus solfataricus.</title>
        <authorList>
            <person name="Payne S."/>
            <person name="McCarthy S."/>
            <person name="Johnson T."/>
            <person name="North E."/>
            <person name="Blum P."/>
        </authorList>
    </citation>
    <scope>NUCLEOTIDE SEQUENCE [LARGE SCALE GENOMIC DNA]</scope>
    <source>
        <strain evidence="8 20">SARC-H</strain>
        <strain evidence="9 24">SARC-I</strain>
        <strain evidence="11 25">SARC-N</strain>
        <strain evidence="12 26">SARC-O</strain>
        <strain evidence="13 21">SUL120</strain>
        <strain evidence="7 22">SULG</strain>
        <strain evidence="10 23">SULM</strain>
    </source>
</reference>
<dbReference type="EMBL" id="CP033235">
    <property type="protein sequence ID" value="AZF67429.1"/>
    <property type="molecule type" value="Genomic_DNA"/>
</dbReference>
<proteinExistence type="inferred from homology"/>
<dbReference type="InterPro" id="IPR006059">
    <property type="entry name" value="SBP"/>
</dbReference>
<reference evidence="15" key="2">
    <citation type="submission" date="2016-04" db="EMBL/GenBank/DDBJ databases">
        <authorList>
            <person name="Evans L.H."/>
            <person name="Alamgir A."/>
            <person name="Owens N."/>
            <person name="Weber N.D."/>
            <person name="Virtaneva K."/>
            <person name="Barbian K."/>
            <person name="Babar A."/>
            <person name="Rosenke K."/>
        </authorList>
    </citation>
    <scope>NUCLEOTIDE SEQUENCE</scope>
    <source>
        <strain evidence="15">P1</strain>
    </source>
</reference>
<dbReference type="Proteomes" id="UP000275843">
    <property type="component" value="Chromosome"/>
</dbReference>
<evidence type="ECO:0000313" key="15">
    <source>
        <dbReference type="EMBL" id="SAI86387.1"/>
    </source>
</evidence>
<dbReference type="Proteomes" id="UP000076770">
    <property type="component" value="Chromosome i"/>
</dbReference>
<dbReference type="EMBL" id="CP033239">
    <property type="protein sequence ID" value="AZF77900.1"/>
    <property type="molecule type" value="Genomic_DNA"/>
</dbReference>
<dbReference type="Proteomes" id="UP000033106">
    <property type="component" value="Chromosome"/>
</dbReference>
<dbReference type="PANTHER" id="PTHR43649">
    <property type="entry name" value="ARABINOSE-BINDING PROTEIN-RELATED"/>
    <property type="match status" value="1"/>
</dbReference>
<dbReference type="EMBL" id="LT549890">
    <property type="protein sequence ID" value="SAI86387.1"/>
    <property type="molecule type" value="Genomic_DNA"/>
</dbReference>
<dbReference type="RefSeq" id="WP_009988641.1">
    <property type="nucleotide sequence ID" value="NZ_CP011055.2"/>
</dbReference>
<dbReference type="PANTHER" id="PTHR43649:SF29">
    <property type="entry name" value="OSMOPROTECTIVE COMPOUNDS-BINDING PROTEIN GGTB"/>
    <property type="match status" value="1"/>
</dbReference>
<keyword evidence="3" id="KW-0472">Membrane</keyword>
<dbReference type="KEGG" id="ssof:SULC_0514"/>
<protein>
    <submittedName>
        <fullName evidence="4">Extracellular solute-binding protein</fullName>
    </submittedName>
    <submittedName>
        <fullName evidence="15">Sugar ABC transporter substrate-binding protein</fullName>
    </submittedName>
</protein>
<keyword evidence="3" id="KW-1133">Transmembrane helix</keyword>
<evidence type="ECO:0000313" key="19">
    <source>
        <dbReference type="Proteomes" id="UP000076770"/>
    </source>
</evidence>
<comment type="similarity">
    <text evidence="1">Belongs to the bacterial solute-binding protein 1 family.</text>
</comment>
<reference evidence="16 17" key="1">
    <citation type="journal article" date="2015" name="Genome Announc.">
        <title>Complete Genome Sequence of Sulfolobus solfataricus Strain 98/2 and Evolved Derivatives.</title>
        <authorList>
            <person name="McCarthy S."/>
            <person name="Gradnigo J."/>
            <person name="Johnson T."/>
            <person name="Payne S."/>
            <person name="Lipzen A."/>
            <person name="Martin J."/>
            <person name="Schackwitz W."/>
            <person name="Moriyama E."/>
            <person name="Blum P."/>
        </authorList>
    </citation>
    <scope>NUCLEOTIDE SEQUENCE [LARGE SCALE GENOMIC DNA]</scope>
    <source>
        <strain evidence="16">98/2 SULC</strain>
        <strain evidence="4">SARC-B</strain>
        <strain evidence="5">SARC-C</strain>
        <strain evidence="6 18">SULA</strain>
        <strain evidence="17">SULB</strain>
    </source>
</reference>
<dbReference type="Proteomes" id="UP000282269">
    <property type="component" value="Chromosome"/>
</dbReference>
<evidence type="ECO:0000256" key="2">
    <source>
        <dbReference type="ARBA" id="ARBA00022448"/>
    </source>
</evidence>
<evidence type="ECO:0000313" key="14">
    <source>
        <dbReference type="EMBL" id="QPG49916.1"/>
    </source>
</evidence>
<evidence type="ECO:0000313" key="18">
    <source>
        <dbReference type="Proteomes" id="UP000033106"/>
    </source>
</evidence>
<name>A0A0E3K6P8_SACSO</name>
<gene>
    <name evidence="14" type="ORF">HFC64_08880</name>
    <name evidence="15" type="ORF">SSOP1_2833</name>
    <name evidence="6" type="ORF">SULA_0514</name>
    <name evidence="4" type="ORF">SULB_0516</name>
    <name evidence="5" type="ORF">SULC_0514</name>
    <name evidence="7" type="ORF">SULG_02640</name>
    <name evidence="8" type="ORF">SULH_02640</name>
    <name evidence="9" type="ORF">SULI_02640</name>
    <name evidence="10" type="ORF">SULM_02640</name>
    <name evidence="11" type="ORF">SULN_02640</name>
    <name evidence="12" type="ORF">SULO_02650</name>
    <name evidence="13" type="ORF">SULZ_02615</name>
</gene>
<dbReference type="Proteomes" id="UP000269431">
    <property type="component" value="Chromosome"/>
</dbReference>
<dbReference type="EMBL" id="CP011055">
    <property type="protein sequence ID" value="AKA72918.1"/>
    <property type="molecule type" value="Genomic_DNA"/>
</dbReference>
<evidence type="ECO:0000313" key="17">
    <source>
        <dbReference type="Proteomes" id="UP000033085"/>
    </source>
</evidence>
<dbReference type="OrthoDB" id="18034at2157"/>
<dbReference type="PATRIC" id="fig|2287.6.peg.534"/>
<dbReference type="OMA" id="WANPPNI"/>
<evidence type="ECO:0000313" key="8">
    <source>
        <dbReference type="EMBL" id="AZF70049.1"/>
    </source>
</evidence>
<dbReference type="GeneID" id="44128438"/>
<accession>A0A0E3K6P8</accession>
<evidence type="ECO:0000313" key="21">
    <source>
        <dbReference type="Proteomes" id="UP000269431"/>
    </source>
</evidence>
<evidence type="ECO:0000313" key="25">
    <source>
        <dbReference type="Proteomes" id="UP000278715"/>
    </source>
</evidence>
<evidence type="ECO:0000313" key="9">
    <source>
        <dbReference type="EMBL" id="AZF72669.1"/>
    </source>
</evidence>
<dbReference type="Pfam" id="PF01547">
    <property type="entry name" value="SBP_bac_1"/>
    <property type="match status" value="1"/>
</dbReference>
<dbReference type="Proteomes" id="UP000273194">
    <property type="component" value="Chromosome"/>
</dbReference>
<dbReference type="Gene3D" id="3.40.190.10">
    <property type="entry name" value="Periplasmic binding protein-like II"/>
    <property type="match status" value="1"/>
</dbReference>
<evidence type="ECO:0000313" key="10">
    <source>
        <dbReference type="EMBL" id="AZF75291.1"/>
    </source>
</evidence>
<dbReference type="EMBL" id="CP033238">
    <property type="protein sequence ID" value="AZF75291.1"/>
    <property type="molecule type" value="Genomic_DNA"/>
</dbReference>
<dbReference type="EMBL" id="CP033236">
    <property type="protein sequence ID" value="AZF70049.1"/>
    <property type="molecule type" value="Genomic_DNA"/>
</dbReference>
<evidence type="ECO:0000313" key="16">
    <source>
        <dbReference type="Proteomes" id="UP000033057"/>
    </source>
</evidence>
<dbReference type="EMBL" id="CP033237">
    <property type="protein sequence ID" value="AZF72669.1"/>
    <property type="molecule type" value="Genomic_DNA"/>
</dbReference>
<dbReference type="Proteomes" id="UP000594632">
    <property type="component" value="Chromosome"/>
</dbReference>
<feature type="transmembrane region" description="Helical" evidence="3">
    <location>
        <begin position="7"/>
        <end position="27"/>
    </location>
</feature>
<evidence type="ECO:0000313" key="4">
    <source>
        <dbReference type="EMBL" id="AKA72918.1"/>
    </source>
</evidence>
<evidence type="ECO:0000313" key="6">
    <source>
        <dbReference type="EMBL" id="AKA78310.1"/>
    </source>
</evidence>
<dbReference type="Proteomes" id="UP000033057">
    <property type="component" value="Chromosome"/>
</dbReference>
<evidence type="ECO:0000313" key="20">
    <source>
        <dbReference type="Proteomes" id="UP000267993"/>
    </source>
</evidence>
<evidence type="ECO:0000313" key="26">
    <source>
        <dbReference type="Proteomes" id="UP000282269"/>
    </source>
</evidence>
<evidence type="ECO:0000256" key="1">
    <source>
        <dbReference type="ARBA" id="ARBA00008520"/>
    </source>
</evidence>
<reference evidence="19" key="3">
    <citation type="submission" date="2016-04" db="EMBL/GenBank/DDBJ databases">
        <authorList>
            <person name="Shah S.A."/>
            <person name="Garrett R.A."/>
        </authorList>
    </citation>
    <scope>NUCLEOTIDE SEQUENCE [LARGE SCALE GENOMIC DNA]</scope>
    <source>
        <strain evidence="19">ATCC 35091 / DSM 1616 / JCM 8930 / NBRC 15331 / P1</strain>
    </source>
</reference>
<dbReference type="SUPFAM" id="SSF53850">
    <property type="entry name" value="Periplasmic binding protein-like II"/>
    <property type="match status" value="1"/>
</dbReference>
<evidence type="ECO:0000313" key="13">
    <source>
        <dbReference type="EMBL" id="AZF83112.1"/>
    </source>
</evidence>